<proteinExistence type="predicted"/>
<evidence type="ECO:0000313" key="1">
    <source>
        <dbReference type="EMBL" id="NDU94384.1"/>
    </source>
</evidence>
<dbReference type="Proteomes" id="UP000474175">
    <property type="component" value="Unassembled WGS sequence"/>
</dbReference>
<evidence type="ECO:0000313" key="2">
    <source>
        <dbReference type="Proteomes" id="UP000474175"/>
    </source>
</evidence>
<keyword evidence="2" id="KW-1185">Reference proteome</keyword>
<dbReference type="SUPFAM" id="SSF54427">
    <property type="entry name" value="NTF2-like"/>
    <property type="match status" value="1"/>
</dbReference>
<dbReference type="AlphaFoldDB" id="A0A6L9L1J0"/>
<dbReference type="InterPro" id="IPR032710">
    <property type="entry name" value="NTF2-like_dom_sf"/>
</dbReference>
<dbReference type="PANTHER" id="PTHR38436:SF1">
    <property type="entry name" value="ESTER CYCLASE"/>
    <property type="match status" value="1"/>
</dbReference>
<sequence length="143" mass="16301">MEVNSVENNKKIMRFIVESNDARTFDAYLDLVAEDFVGHTHFVPGDLHGNKSLGEFFYVTEEVAFPDGSHTIHNLYGEDDKVTLELSYLGTFTGPLPDGTPPNGKQIKFHYNIICRFANGKLAELWWFPYDSYSLMKDLGMIQ</sequence>
<dbReference type="GO" id="GO:0030638">
    <property type="term" value="P:polyketide metabolic process"/>
    <property type="evidence" value="ECO:0007669"/>
    <property type="project" value="InterPro"/>
</dbReference>
<dbReference type="InterPro" id="IPR009959">
    <property type="entry name" value="Cyclase_SnoaL-like"/>
</dbReference>
<dbReference type="EMBL" id="JAAFZH010000002">
    <property type="protein sequence ID" value="NDU94384.1"/>
    <property type="molecule type" value="Genomic_DNA"/>
</dbReference>
<dbReference type="RefSeq" id="WP_163944297.1">
    <property type="nucleotide sequence ID" value="NZ_JAAFZH010000002.1"/>
</dbReference>
<accession>A0A6L9L1J0</accession>
<reference evidence="1 2" key="1">
    <citation type="submission" date="2020-02" db="EMBL/GenBank/DDBJ databases">
        <title>Draft genome sequence of two Spirosoma agri KCTC 52727 and Spirosoma terrae KCTC 52035.</title>
        <authorList>
            <person name="Rojas J."/>
            <person name="Ambika Manirajan B."/>
            <person name="Suarez C."/>
            <person name="Ratering S."/>
            <person name="Schnell S."/>
        </authorList>
    </citation>
    <scope>NUCLEOTIDE SEQUENCE [LARGE SCALE GENOMIC DNA]</scope>
    <source>
        <strain evidence="1 2">KCTC 52035</strain>
    </source>
</reference>
<dbReference type="PANTHER" id="PTHR38436">
    <property type="entry name" value="POLYKETIDE CYCLASE SNOAL-LIKE DOMAIN"/>
    <property type="match status" value="1"/>
</dbReference>
<organism evidence="1 2">
    <name type="scientific">Spirosoma terrae</name>
    <dbReference type="NCBI Taxonomy" id="1968276"/>
    <lineage>
        <taxon>Bacteria</taxon>
        <taxon>Pseudomonadati</taxon>
        <taxon>Bacteroidota</taxon>
        <taxon>Cytophagia</taxon>
        <taxon>Cytophagales</taxon>
        <taxon>Cytophagaceae</taxon>
        <taxon>Spirosoma</taxon>
    </lineage>
</organism>
<protein>
    <submittedName>
        <fullName evidence="1">Ester cyclase</fullName>
    </submittedName>
</protein>
<dbReference type="Pfam" id="PF07366">
    <property type="entry name" value="SnoaL"/>
    <property type="match status" value="1"/>
</dbReference>
<comment type="caution">
    <text evidence="1">The sequence shown here is derived from an EMBL/GenBank/DDBJ whole genome shotgun (WGS) entry which is preliminary data.</text>
</comment>
<gene>
    <name evidence="1" type="ORF">GK108_05820</name>
</gene>
<name>A0A6L9L1J0_9BACT</name>
<dbReference type="Gene3D" id="3.10.450.50">
    <property type="match status" value="1"/>
</dbReference>